<dbReference type="RefSeq" id="WP_005988906.1">
    <property type="nucleotide sequence ID" value="NC_016629.1"/>
</dbReference>
<dbReference type="KEGG" id="daf:Desaf_2500"/>
<name>F3YZ67_DESAF</name>
<organism evidence="1 2">
    <name type="scientific">Desulfocurvibacter africanus subsp. africanus str. Walvis Bay</name>
    <dbReference type="NCBI Taxonomy" id="690850"/>
    <lineage>
        <taxon>Bacteria</taxon>
        <taxon>Pseudomonadati</taxon>
        <taxon>Thermodesulfobacteriota</taxon>
        <taxon>Desulfovibrionia</taxon>
        <taxon>Desulfovibrionales</taxon>
        <taxon>Desulfovibrionaceae</taxon>
        <taxon>Desulfocurvibacter</taxon>
    </lineage>
</organism>
<dbReference type="AlphaFoldDB" id="F3YZ67"/>
<evidence type="ECO:0000313" key="1">
    <source>
        <dbReference type="EMBL" id="EGJ50823.1"/>
    </source>
</evidence>
<gene>
    <name evidence="1" type="ORF">Desaf_2500</name>
</gene>
<sequence>MKIMKALRKTSARNPLARRRNLNHAAHMLMTALTLGLWLPVWLVLCLRNEGWKSSHNWLLAGKASVGLARMDRLDMTPEMRSRLADR</sequence>
<evidence type="ECO:0000313" key="2">
    <source>
        <dbReference type="Proteomes" id="UP000007844"/>
    </source>
</evidence>
<dbReference type="HOGENOM" id="CLU_2478208_0_0_7"/>
<accession>F3YZ67</accession>
<dbReference type="Proteomes" id="UP000007844">
    <property type="component" value="Chromosome"/>
</dbReference>
<protein>
    <submittedName>
        <fullName evidence="1">Uncharacterized protein</fullName>
    </submittedName>
</protein>
<dbReference type="STRING" id="690850.Desaf_2500"/>
<dbReference type="EMBL" id="CP003221">
    <property type="protein sequence ID" value="EGJ50823.1"/>
    <property type="molecule type" value="Genomic_DNA"/>
</dbReference>
<proteinExistence type="predicted"/>
<reference evidence="1 2" key="1">
    <citation type="journal article" date="2011" name="J. Bacteriol.">
        <title>Genome sequence of the mercury-methylating and pleomorphic Desulfovibrio africanus Strain Walvis Bay.</title>
        <authorList>
            <person name="Brown S.D."/>
            <person name="Wall J.D."/>
            <person name="Kucken A.M."/>
            <person name="Gilmour C.C."/>
            <person name="Podar M."/>
            <person name="Brandt C.C."/>
            <person name="Teshima H."/>
            <person name="Detter J.C."/>
            <person name="Han C.S."/>
            <person name="Land M.L."/>
            <person name="Lucas S."/>
            <person name="Han J."/>
            <person name="Pennacchio L."/>
            <person name="Nolan M."/>
            <person name="Pitluck S."/>
            <person name="Woyke T."/>
            <person name="Goodwin L."/>
            <person name="Palumbo A.V."/>
            <person name="Elias D.A."/>
        </authorList>
    </citation>
    <scope>NUCLEOTIDE SEQUENCE [LARGE SCALE GENOMIC DNA]</scope>
    <source>
        <strain evidence="1 2">Walvis Bay</strain>
    </source>
</reference>
<keyword evidence="2" id="KW-1185">Reference proteome</keyword>